<sequence>MLRPQQAGTTLLRSLHRYFLTASPKAWKRVAPGGTMARKHCACPNQRTARRSESQRRRLPIAGGMKKHLTCHLSATRRRMCWKTGLRAKKMHSALPKLPCAMGRIMDTANDSTQSCTATVGDQSQQLDEGATAIMLRRLPSKLTIESLLDILSQFWPSRYNFVYVPHDKSRARNVALAFINFTDSETVRMAYDYFQGRSHPMDVRLGSHIRVSQADVQGLSLNLAYFVARSGFADMDNPHAPRVFENGWRVNLLEAVQKHVTMELMAQAEPAPAPPEAEAIERSAGKRGYREGGCVGPTAATDKAERLKSFKENRDVFSKHSNGFAGQQSDLKSRVSRREAEALLQRLTAGPALGQDLDEVRRLRKLVDDRSA</sequence>
<dbReference type="EMBL" id="CAJNJA010010253">
    <property type="protein sequence ID" value="CAE7255432.1"/>
    <property type="molecule type" value="Genomic_DNA"/>
</dbReference>
<dbReference type="Pfam" id="PF04059">
    <property type="entry name" value="RRM_2"/>
    <property type="match status" value="1"/>
</dbReference>
<evidence type="ECO:0000256" key="1">
    <source>
        <dbReference type="PROSITE-ProRule" id="PRU00176"/>
    </source>
</evidence>
<keyword evidence="4" id="KW-1185">Reference proteome</keyword>
<dbReference type="InterPro" id="IPR007201">
    <property type="entry name" value="Mei2-like_Rrm_C"/>
</dbReference>
<protein>
    <submittedName>
        <fullName evidence="3">ML3 protein</fullName>
    </submittedName>
</protein>
<organism evidence="3 4">
    <name type="scientific">Symbiodinium necroappetens</name>
    <dbReference type="NCBI Taxonomy" id="1628268"/>
    <lineage>
        <taxon>Eukaryota</taxon>
        <taxon>Sar</taxon>
        <taxon>Alveolata</taxon>
        <taxon>Dinophyceae</taxon>
        <taxon>Suessiales</taxon>
        <taxon>Symbiodiniaceae</taxon>
        <taxon>Symbiodinium</taxon>
    </lineage>
</organism>
<evidence type="ECO:0000313" key="3">
    <source>
        <dbReference type="EMBL" id="CAE7255432.1"/>
    </source>
</evidence>
<dbReference type="Proteomes" id="UP000601435">
    <property type="component" value="Unassembled WGS sequence"/>
</dbReference>
<dbReference type="InterPro" id="IPR000504">
    <property type="entry name" value="RRM_dom"/>
</dbReference>
<dbReference type="InterPro" id="IPR012677">
    <property type="entry name" value="Nucleotide-bd_a/b_plait_sf"/>
</dbReference>
<dbReference type="Gene3D" id="3.30.70.330">
    <property type="match status" value="1"/>
</dbReference>
<proteinExistence type="predicted"/>
<evidence type="ECO:0000313" key="4">
    <source>
        <dbReference type="Proteomes" id="UP000601435"/>
    </source>
</evidence>
<dbReference type="InterPro" id="IPR035979">
    <property type="entry name" value="RBD_domain_sf"/>
</dbReference>
<evidence type="ECO:0000259" key="2">
    <source>
        <dbReference type="PROSITE" id="PS50102"/>
    </source>
</evidence>
<name>A0A812LZV5_9DINO</name>
<comment type="caution">
    <text evidence="3">The sequence shown here is derived from an EMBL/GenBank/DDBJ whole genome shotgun (WGS) entry which is preliminary data.</text>
</comment>
<dbReference type="SUPFAM" id="SSF54928">
    <property type="entry name" value="RNA-binding domain, RBD"/>
    <property type="match status" value="1"/>
</dbReference>
<dbReference type="AlphaFoldDB" id="A0A812LZV5"/>
<reference evidence="3" key="1">
    <citation type="submission" date="2021-02" db="EMBL/GenBank/DDBJ databases">
        <authorList>
            <person name="Dougan E. K."/>
            <person name="Rhodes N."/>
            <person name="Thang M."/>
            <person name="Chan C."/>
        </authorList>
    </citation>
    <scope>NUCLEOTIDE SEQUENCE</scope>
</reference>
<feature type="domain" description="RRM" evidence="2">
    <location>
        <begin position="132"/>
        <end position="217"/>
    </location>
</feature>
<dbReference type="GO" id="GO:0003723">
    <property type="term" value="F:RNA binding"/>
    <property type="evidence" value="ECO:0007669"/>
    <property type="project" value="UniProtKB-UniRule"/>
</dbReference>
<keyword evidence="1" id="KW-0694">RNA-binding</keyword>
<gene>
    <name evidence="3" type="primary">ML3</name>
    <name evidence="3" type="ORF">SNEC2469_LOCUS5552</name>
</gene>
<dbReference type="PROSITE" id="PS50102">
    <property type="entry name" value="RRM"/>
    <property type="match status" value="1"/>
</dbReference>
<accession>A0A812LZV5</accession>